<evidence type="ECO:0000256" key="1">
    <source>
        <dbReference type="ARBA" id="ARBA00010876"/>
    </source>
</evidence>
<dbReference type="CDD" id="cd02869">
    <property type="entry name" value="PseudoU_synth_RluA_like"/>
    <property type="match status" value="1"/>
</dbReference>
<dbReference type="Proteomes" id="UP001642484">
    <property type="component" value="Unassembled WGS sequence"/>
</dbReference>
<feature type="compositionally biased region" description="Polar residues" evidence="2">
    <location>
        <begin position="288"/>
        <end position="297"/>
    </location>
</feature>
<dbReference type="Gene3D" id="3.30.2350.10">
    <property type="entry name" value="Pseudouridine synthase"/>
    <property type="match status" value="1"/>
</dbReference>
<proteinExistence type="inferred from homology"/>
<dbReference type="EMBL" id="CAXAMN010021607">
    <property type="protein sequence ID" value="CAK9061420.1"/>
    <property type="molecule type" value="Genomic_DNA"/>
</dbReference>
<organism evidence="4 5">
    <name type="scientific">Durusdinium trenchii</name>
    <dbReference type="NCBI Taxonomy" id="1381693"/>
    <lineage>
        <taxon>Eukaryota</taxon>
        <taxon>Sar</taxon>
        <taxon>Alveolata</taxon>
        <taxon>Dinophyceae</taxon>
        <taxon>Suessiales</taxon>
        <taxon>Symbiodiniaceae</taxon>
        <taxon>Durusdinium</taxon>
    </lineage>
</organism>
<evidence type="ECO:0000256" key="2">
    <source>
        <dbReference type="SAM" id="MobiDB-lite"/>
    </source>
</evidence>
<dbReference type="InterPro" id="IPR020103">
    <property type="entry name" value="PsdUridine_synth_cat_dom_sf"/>
</dbReference>
<comment type="similarity">
    <text evidence="1">Belongs to the pseudouridine synthase RluA family.</text>
</comment>
<dbReference type="PANTHER" id="PTHR21600:SF87">
    <property type="entry name" value="RNA PSEUDOURIDYLATE SYNTHASE DOMAIN-CONTAINING PROTEIN 1"/>
    <property type="match status" value="1"/>
</dbReference>
<evidence type="ECO:0000313" key="4">
    <source>
        <dbReference type="EMBL" id="CAK9061420.1"/>
    </source>
</evidence>
<dbReference type="Pfam" id="PF00849">
    <property type="entry name" value="PseudoU_synth_2"/>
    <property type="match status" value="1"/>
</dbReference>
<keyword evidence="5" id="KW-1185">Reference proteome</keyword>
<dbReference type="InterPro" id="IPR006145">
    <property type="entry name" value="PsdUridine_synth_RsuA/RluA"/>
</dbReference>
<feature type="domain" description="Pseudouridine synthase RsuA/RluA-like" evidence="3">
    <location>
        <begin position="588"/>
        <end position="730"/>
    </location>
</feature>
<sequence>MCGGNKGFIWTVDKRGITLLAPTAMSPNTSRVTASNFRTEQAIGAAGGFTPGPHVDFAVWVADPLAMEDLQALNLDEQLGEGNPSCTDLAAHDETMMNYLRDGFGNYSISTCSDVAPFCNSITTLPDWGLDGGRGFLSRMLCSDTCGCSDPGGYQWSPLFDWGFKTLAFFCPMTCGCDSTTSSEQDLRCPMPQGRSCEEVVDCIYARGAYHCADDEGSSIVEGLLEHTKTDVDLFNSYAFELRQALQQCSTAGLTFMNNKSIPVSAMGLELGLIDIYGIGPNNLDANNTTDGMSSVPSGPGAPTDERPDPPEGRQAGGALAVAKWPAREQKTGWKHFDAMSDALLLAGLVREVALNGGSVAAGELLRYDRQLRKWLGQVIGSSYNSLPSIRLREISEVVVCREIVSLHDCRNRLFAHLAAAHGLRRPDEVKAPKDRSEIFEVGQLGGPQAPENGEGIRLRQTLVGLSDSAWQQTDQLQDESQEQLAGRVLTVLQAMQADPVKKRFSYQLLSEVAQDRGVQRLLHGRVLSKTLAGDARFEVKEDPRHGITIRLSGDSVVRKGTTDAGTSPSAASMVSILARHEGYAVALDKPAGLTTEELIHHFESQEKPEGPLKSVSRLDAPTSGALVVPLCQDAMEDLKDHFSARRVTKAYLALVLGEPPKHGQIDVKLRAVQSVDRYRAVVHPYGKEAVTSFQRLAVLQGDEHHDSYSLVLAWPLTGRMHQIRAHFAHLGFPLAGDVRYAPRKGSTAWSGERLFLHAAFISVPSSLTAVSPLKVDLLEPLKDRQAHNHVGVH</sequence>
<protein>
    <recommendedName>
        <fullName evidence="3">Pseudouridine synthase RsuA/RluA-like domain-containing protein</fullName>
    </recommendedName>
</protein>
<evidence type="ECO:0000313" key="5">
    <source>
        <dbReference type="Proteomes" id="UP001642484"/>
    </source>
</evidence>
<dbReference type="InterPro" id="IPR050188">
    <property type="entry name" value="RluA_PseudoU_synthase"/>
</dbReference>
<dbReference type="SUPFAM" id="SSF55120">
    <property type="entry name" value="Pseudouridine synthase"/>
    <property type="match status" value="1"/>
</dbReference>
<accession>A0ABP0NCA8</accession>
<gene>
    <name evidence="4" type="ORF">CCMP2556_LOCUS30195</name>
</gene>
<dbReference type="PANTHER" id="PTHR21600">
    <property type="entry name" value="MITOCHONDRIAL RNA PSEUDOURIDINE SYNTHASE"/>
    <property type="match status" value="1"/>
</dbReference>
<feature type="region of interest" description="Disordered" evidence="2">
    <location>
        <begin position="288"/>
        <end position="320"/>
    </location>
</feature>
<name>A0ABP0NCA8_9DINO</name>
<reference evidence="4 5" key="1">
    <citation type="submission" date="2024-02" db="EMBL/GenBank/DDBJ databases">
        <authorList>
            <person name="Chen Y."/>
            <person name="Shah S."/>
            <person name="Dougan E. K."/>
            <person name="Thang M."/>
            <person name="Chan C."/>
        </authorList>
    </citation>
    <scope>NUCLEOTIDE SEQUENCE [LARGE SCALE GENOMIC DNA]</scope>
</reference>
<comment type="caution">
    <text evidence="4">The sequence shown here is derived from an EMBL/GenBank/DDBJ whole genome shotgun (WGS) entry which is preliminary data.</text>
</comment>
<evidence type="ECO:0000259" key="3">
    <source>
        <dbReference type="Pfam" id="PF00849"/>
    </source>
</evidence>